<evidence type="ECO:0000259" key="8">
    <source>
        <dbReference type="Pfam" id="PF01094"/>
    </source>
</evidence>
<dbReference type="PANTHER" id="PTHR11920:SF493">
    <property type="entry name" value="RECEPTOR-TYPE GUANYLATE CYCLASE GCY-22"/>
    <property type="match status" value="1"/>
</dbReference>
<dbReference type="AlphaFoldDB" id="A0A158PAA4"/>
<evidence type="ECO:0000256" key="3">
    <source>
        <dbReference type="ARBA" id="ARBA00022741"/>
    </source>
</evidence>
<dbReference type="InterPro" id="IPR001828">
    <property type="entry name" value="ANF_lig-bd_rcpt"/>
</dbReference>
<evidence type="ECO:0000256" key="6">
    <source>
        <dbReference type="ARBA" id="ARBA00023239"/>
    </source>
</evidence>
<organism evidence="9 10">
    <name type="scientific">Angiostrongylus cantonensis</name>
    <name type="common">Rat lungworm</name>
    <dbReference type="NCBI Taxonomy" id="6313"/>
    <lineage>
        <taxon>Eukaryota</taxon>
        <taxon>Metazoa</taxon>
        <taxon>Ecdysozoa</taxon>
        <taxon>Nematoda</taxon>
        <taxon>Chromadorea</taxon>
        <taxon>Rhabditida</taxon>
        <taxon>Rhabditina</taxon>
        <taxon>Rhabditomorpha</taxon>
        <taxon>Strongyloidea</taxon>
        <taxon>Metastrongylidae</taxon>
        <taxon>Angiostrongylus</taxon>
    </lineage>
</organism>
<feature type="transmembrane region" description="Helical" evidence="7">
    <location>
        <begin position="339"/>
        <end position="363"/>
    </location>
</feature>
<dbReference type="CDD" id="cd06352">
    <property type="entry name" value="PBP1_NPR_GC-like"/>
    <property type="match status" value="1"/>
</dbReference>
<dbReference type="Gene3D" id="3.40.50.2300">
    <property type="match status" value="1"/>
</dbReference>
<proteinExistence type="predicted"/>
<dbReference type="WBParaSite" id="ACAC_0000921101-mRNA-1">
    <property type="protein sequence ID" value="ACAC_0000921101-mRNA-1"/>
    <property type="gene ID" value="ACAC_0000921101"/>
</dbReference>
<keyword evidence="6" id="KW-0456">Lyase</keyword>
<dbReference type="STRING" id="6313.A0A158PAA4"/>
<name>A0A158PAA4_ANGCA</name>
<dbReference type="PANTHER" id="PTHR11920">
    <property type="entry name" value="GUANYLYL CYCLASE"/>
    <property type="match status" value="1"/>
</dbReference>
<evidence type="ECO:0000313" key="10">
    <source>
        <dbReference type="WBParaSite" id="ACAC_0000921101-mRNA-1"/>
    </source>
</evidence>
<dbReference type="GO" id="GO:0000166">
    <property type="term" value="F:nucleotide binding"/>
    <property type="evidence" value="ECO:0007669"/>
    <property type="project" value="UniProtKB-KW"/>
</dbReference>
<keyword evidence="2 7" id="KW-0812">Transmembrane</keyword>
<feature type="domain" description="Receptor ligand binding region" evidence="8">
    <location>
        <begin position="14"/>
        <end position="278"/>
    </location>
</feature>
<dbReference type="InterPro" id="IPR050401">
    <property type="entry name" value="Cyclic_nucleotide_synthase"/>
</dbReference>
<sequence length="432" mass="49044">MVVSVQMLALDDINRNFTIVYRRQLRNFNKDTLLNILRFITEVSRIIVVCFESAEALRELMISVAEEGMEAFDYMWLVIEIGRKGFDQVWKDTKEIPDGKDDVALRAARNFFVIDREPLNSSPQFVADVKAKMRQPPYNCTDCNDIDPANGSRRTMVTICTYNARALASEFSIEELLMQARRISCMVEVSRTEYYMGKERAWVGPENQPKSTSQVGELADAMLLYANALNRSLEAGLSNPTGKEMVKFAMGTFEGFSGTVTINEHLTQTPVFLVYGLDSNDKEIILMRITEQLSNPNESLIQDLQPKSVIWANHGGSPPLNRPLCDYDGSACPPSFTEMYLAITLVVTIVPVAVAIVAVVLFLRYRKLEEDRLNELWKIPFNTLEKQNTKDTNRYFFYLLGEDSVAARRHTVNPLLTKADCALLRKVWDNGI</sequence>
<keyword evidence="5 7" id="KW-0472">Membrane</keyword>
<dbReference type="SUPFAM" id="SSF53822">
    <property type="entry name" value="Periplasmic binding protein-like I"/>
    <property type="match status" value="1"/>
</dbReference>
<reference evidence="9" key="1">
    <citation type="submission" date="2012-09" db="EMBL/GenBank/DDBJ databases">
        <authorList>
            <person name="Martin A.A."/>
        </authorList>
    </citation>
    <scope>NUCLEOTIDE SEQUENCE</scope>
</reference>
<evidence type="ECO:0000256" key="4">
    <source>
        <dbReference type="ARBA" id="ARBA00022989"/>
    </source>
</evidence>
<reference evidence="10" key="2">
    <citation type="submission" date="2016-04" db="UniProtKB">
        <authorList>
            <consortium name="WormBaseParasite"/>
        </authorList>
    </citation>
    <scope>IDENTIFICATION</scope>
</reference>
<dbReference type="GO" id="GO:0004383">
    <property type="term" value="F:guanylate cyclase activity"/>
    <property type="evidence" value="ECO:0007669"/>
    <property type="project" value="TreeGrafter"/>
</dbReference>
<keyword evidence="9" id="KW-1185">Reference proteome</keyword>
<dbReference type="GO" id="GO:0007168">
    <property type="term" value="P:receptor guanylyl cyclase signaling pathway"/>
    <property type="evidence" value="ECO:0007669"/>
    <property type="project" value="TreeGrafter"/>
</dbReference>
<protein>
    <submittedName>
        <fullName evidence="10">ANF_receptor domain-containing protein</fullName>
    </submittedName>
</protein>
<dbReference type="Pfam" id="PF01094">
    <property type="entry name" value="ANF_receptor"/>
    <property type="match status" value="1"/>
</dbReference>
<evidence type="ECO:0000256" key="1">
    <source>
        <dbReference type="ARBA" id="ARBA00004370"/>
    </source>
</evidence>
<keyword evidence="4 7" id="KW-1133">Transmembrane helix</keyword>
<dbReference type="GO" id="GO:0004016">
    <property type="term" value="F:adenylate cyclase activity"/>
    <property type="evidence" value="ECO:0007669"/>
    <property type="project" value="TreeGrafter"/>
</dbReference>
<evidence type="ECO:0000256" key="5">
    <source>
        <dbReference type="ARBA" id="ARBA00023136"/>
    </source>
</evidence>
<evidence type="ECO:0000313" key="9">
    <source>
        <dbReference type="Proteomes" id="UP000035642"/>
    </source>
</evidence>
<dbReference type="Proteomes" id="UP000035642">
    <property type="component" value="Unassembled WGS sequence"/>
</dbReference>
<evidence type="ECO:0000256" key="2">
    <source>
        <dbReference type="ARBA" id="ARBA00022692"/>
    </source>
</evidence>
<comment type="subcellular location">
    <subcellularLocation>
        <location evidence="1">Membrane</location>
    </subcellularLocation>
</comment>
<dbReference type="GO" id="GO:0005886">
    <property type="term" value="C:plasma membrane"/>
    <property type="evidence" value="ECO:0007669"/>
    <property type="project" value="TreeGrafter"/>
</dbReference>
<evidence type="ECO:0000256" key="7">
    <source>
        <dbReference type="SAM" id="Phobius"/>
    </source>
</evidence>
<dbReference type="InterPro" id="IPR028082">
    <property type="entry name" value="Peripla_BP_I"/>
</dbReference>
<keyword evidence="3" id="KW-0547">Nucleotide-binding</keyword>
<dbReference type="GO" id="GO:0001653">
    <property type="term" value="F:peptide receptor activity"/>
    <property type="evidence" value="ECO:0007669"/>
    <property type="project" value="TreeGrafter"/>
</dbReference>
<accession>A0A158PAA4</accession>